<accession>A0A336L1Y6</accession>
<dbReference type="InterPro" id="IPR013128">
    <property type="entry name" value="Peptidase_C1A"/>
</dbReference>
<proteinExistence type="inferred from homology"/>
<dbReference type="VEuPathDB" id="VectorBase:CSON002913"/>
<dbReference type="PANTHER" id="PTHR12411">
    <property type="entry name" value="CYSTEINE PROTEASE FAMILY C1-RELATED"/>
    <property type="match status" value="1"/>
</dbReference>
<dbReference type="SUPFAM" id="SSF54001">
    <property type="entry name" value="Cysteine proteinases"/>
    <property type="match status" value="1"/>
</dbReference>
<dbReference type="EMBL" id="UFQT01001499">
    <property type="protein sequence ID" value="SSX30834.1"/>
    <property type="molecule type" value="Genomic_DNA"/>
</dbReference>
<comment type="similarity">
    <text evidence="1">Belongs to the peptidase C1 family.</text>
</comment>
<reference evidence="3" key="1">
    <citation type="submission" date="2018-04" db="EMBL/GenBank/DDBJ databases">
        <authorList>
            <person name="Go L.Y."/>
            <person name="Mitchell J.A."/>
        </authorList>
    </citation>
    <scope>NUCLEOTIDE SEQUENCE</scope>
    <source>
        <tissue evidence="3">Whole organism</tissue>
    </source>
</reference>
<dbReference type="Pfam" id="PF00112">
    <property type="entry name" value="Peptidase_C1"/>
    <property type="match status" value="1"/>
</dbReference>
<evidence type="ECO:0000259" key="2">
    <source>
        <dbReference type="SMART" id="SM00645"/>
    </source>
</evidence>
<evidence type="ECO:0000313" key="3">
    <source>
        <dbReference type="EMBL" id="SSX11266.1"/>
    </source>
</evidence>
<dbReference type="InterPro" id="IPR038765">
    <property type="entry name" value="Papain-like_cys_pep_sf"/>
</dbReference>
<reference evidence="4" key="2">
    <citation type="submission" date="2018-07" db="EMBL/GenBank/DDBJ databases">
        <authorList>
            <person name="Quirk P.G."/>
            <person name="Krulwich T.A."/>
        </authorList>
    </citation>
    <scope>NUCLEOTIDE SEQUENCE</scope>
</reference>
<evidence type="ECO:0000256" key="1">
    <source>
        <dbReference type="ARBA" id="ARBA00008455"/>
    </source>
</evidence>
<dbReference type="InterPro" id="IPR000668">
    <property type="entry name" value="Peptidase_C1A_C"/>
</dbReference>
<feature type="domain" description="Peptidase C1A papain C-terminal" evidence="2">
    <location>
        <begin position="108"/>
        <end position="282"/>
    </location>
</feature>
<dbReference type="GO" id="GO:0008234">
    <property type="term" value="F:cysteine-type peptidase activity"/>
    <property type="evidence" value="ECO:0007669"/>
    <property type="project" value="InterPro"/>
</dbReference>
<dbReference type="Gene3D" id="3.90.70.10">
    <property type="entry name" value="Cysteine proteinases"/>
    <property type="match status" value="1"/>
</dbReference>
<evidence type="ECO:0000313" key="4">
    <source>
        <dbReference type="EMBL" id="SSX30834.1"/>
    </source>
</evidence>
<name>A0A336L1Y6_CULSO</name>
<protein>
    <submittedName>
        <fullName evidence="3">CSON002913 protein</fullName>
    </submittedName>
</protein>
<dbReference type="AlphaFoldDB" id="A0A336L1Y6"/>
<dbReference type="GO" id="GO:0006508">
    <property type="term" value="P:proteolysis"/>
    <property type="evidence" value="ECO:0007669"/>
    <property type="project" value="InterPro"/>
</dbReference>
<gene>
    <name evidence="3" type="primary">CSON002913</name>
</gene>
<organism evidence="3">
    <name type="scientific">Culicoides sonorensis</name>
    <name type="common">Biting midge</name>
    <dbReference type="NCBI Taxonomy" id="179676"/>
    <lineage>
        <taxon>Eukaryota</taxon>
        <taxon>Metazoa</taxon>
        <taxon>Ecdysozoa</taxon>
        <taxon>Arthropoda</taxon>
        <taxon>Hexapoda</taxon>
        <taxon>Insecta</taxon>
        <taxon>Pterygota</taxon>
        <taxon>Neoptera</taxon>
        <taxon>Endopterygota</taxon>
        <taxon>Diptera</taxon>
        <taxon>Nematocera</taxon>
        <taxon>Chironomoidea</taxon>
        <taxon>Ceratopogonidae</taxon>
        <taxon>Ceratopogoninae</taxon>
        <taxon>Culicoides</taxon>
        <taxon>Monoculicoides</taxon>
    </lineage>
</organism>
<dbReference type="SMART" id="SM00645">
    <property type="entry name" value="Pept_C1"/>
    <property type="match status" value="1"/>
</dbReference>
<dbReference type="EMBL" id="UFQS01001499">
    <property type="protein sequence ID" value="SSX11266.1"/>
    <property type="molecule type" value="Genomic_DNA"/>
</dbReference>
<sequence length="291" mass="33967">MNLPLLLILLGVPQKDTVSYKKSYKSIKEETFQNQESVKIHHKRHEDEIEKLTMSFKENSNVDPTKFHSGDSIERPLNNEEYEMKELENDDFELKLDQIFNATTYKTIEESYQDVSEENRAPLRGRHNWYTKQIKDCDKNSIGCQGGITYNALLWVKRNGINYASVYPYRGRQGRCTPRRNNVSPSIIRYVGWTTKNENDFLSKLQAVGPIQVAVCADHWQHYSGGVFYPNNCNCRMSNHAVVAIAAFNENGKNFWYLRNSWGQHWGISGHAKLNNMVLTFWYKKRKLNKN</sequence>